<feature type="signal peptide" evidence="1">
    <location>
        <begin position="1"/>
        <end position="21"/>
    </location>
</feature>
<evidence type="ECO:0000256" key="1">
    <source>
        <dbReference type="SAM" id="SignalP"/>
    </source>
</evidence>
<sequence>MKIRVWLLAALLALPGTHVHADGVVQKLITPADKTRLENYEATRKEALEEAKAGAPADVAELDRILADPPLPFADFDMVGDWQCRTIKAGGLAELVVYGWFKCRVSDDGSGWMLEKVSGSQRTKGRFYTESDTRLIYLGSFHIAGDPAKPYGSGPESDQVGYAFRTGPLAWRIEFPAPYYESKLDVLEFRRQ</sequence>
<dbReference type="EMBL" id="CP159253">
    <property type="protein sequence ID" value="XCG46848.1"/>
    <property type="molecule type" value="Genomic_DNA"/>
</dbReference>
<protein>
    <submittedName>
        <fullName evidence="2">DUF4893 domain-containing protein</fullName>
    </submittedName>
</protein>
<dbReference type="RefSeq" id="WP_353645613.1">
    <property type="nucleotide sequence ID" value="NZ_CP159253.1"/>
</dbReference>
<reference evidence="2" key="1">
    <citation type="submission" date="2024-06" db="EMBL/GenBank/DDBJ databases">
        <title>Mesorhizobium karijinii sp. nov., a symbiont of the iconic Swainsona formosa from arid Australia.</title>
        <authorList>
            <person name="Hill Y.J."/>
            <person name="Watkin E.L.J."/>
            <person name="O'Hara G.W."/>
            <person name="Terpolilli J."/>
            <person name="Tye M.L."/>
            <person name="Kohlmeier M.G."/>
        </authorList>
    </citation>
    <scope>NUCLEOTIDE SEQUENCE</scope>
    <source>
        <strain evidence="2">WSM2240</strain>
    </source>
</reference>
<feature type="chain" id="PRO_5043537829" evidence="1">
    <location>
        <begin position="22"/>
        <end position="192"/>
    </location>
</feature>
<organism evidence="2">
    <name type="scientific">Mesorhizobium sp. WSM2240</name>
    <dbReference type="NCBI Taxonomy" id="3228851"/>
    <lineage>
        <taxon>Bacteria</taxon>
        <taxon>Pseudomonadati</taxon>
        <taxon>Pseudomonadota</taxon>
        <taxon>Alphaproteobacteria</taxon>
        <taxon>Hyphomicrobiales</taxon>
        <taxon>Phyllobacteriaceae</taxon>
        <taxon>Mesorhizobium</taxon>
    </lineage>
</organism>
<proteinExistence type="predicted"/>
<name>A0AAU8CKH1_9HYPH</name>
<dbReference type="InterPro" id="IPR032609">
    <property type="entry name" value="DUF4893"/>
</dbReference>
<accession>A0AAU8CKH1</accession>
<keyword evidence="1" id="KW-0732">Signal</keyword>
<evidence type="ECO:0000313" key="2">
    <source>
        <dbReference type="EMBL" id="XCG46848.1"/>
    </source>
</evidence>
<gene>
    <name evidence="2" type="ORF">ABVK50_16150</name>
</gene>
<dbReference type="AlphaFoldDB" id="A0AAU8CKH1"/>
<dbReference type="Pfam" id="PF16233">
    <property type="entry name" value="DUF4893"/>
    <property type="match status" value="1"/>
</dbReference>